<evidence type="ECO:0000313" key="3">
    <source>
        <dbReference type="EMBL" id="OSG95700.1"/>
    </source>
</evidence>
<feature type="compositionally biased region" description="Low complexity" evidence="1">
    <location>
        <begin position="297"/>
        <end position="312"/>
    </location>
</feature>
<keyword evidence="2" id="KW-0472">Membrane</keyword>
<reference evidence="3 4" key="1">
    <citation type="journal article" date="2016" name="Sci. Rep.">
        <title>Evaluation of genetic diversity among strains of the human gut commensal Bifidobacterium adolescentis.</title>
        <authorList>
            <person name="Duranti S."/>
            <person name="Milani C."/>
            <person name="Lugli G.A."/>
            <person name="Mancabelli L."/>
            <person name="Turroni F."/>
            <person name="Ferrario C."/>
            <person name="Mangifesta M."/>
            <person name="Viappiani A."/>
            <person name="Sanchez B."/>
            <person name="Margolles A."/>
            <person name="van Sinderen D."/>
            <person name="Ventura M."/>
        </authorList>
    </citation>
    <scope>NUCLEOTIDE SEQUENCE [LARGE SCALE GENOMIC DNA]</scope>
    <source>
        <strain evidence="3 4">AD2-8</strain>
    </source>
</reference>
<proteinExistence type="predicted"/>
<keyword evidence="2" id="KW-1133">Transmembrane helix</keyword>
<name>A0A1X2ZMP0_BIFAD</name>
<dbReference type="PANTHER" id="PTHR30287">
    <property type="entry name" value="MEMBRANE COMPONENT OF PREDICTED ABC SUPERFAMILY METABOLITE UPTAKE TRANSPORTER"/>
    <property type="match status" value="1"/>
</dbReference>
<evidence type="ECO:0000313" key="4">
    <source>
        <dbReference type="Proteomes" id="UP000193664"/>
    </source>
</evidence>
<dbReference type="InterPro" id="IPR038766">
    <property type="entry name" value="Membrane_comp_ABC_pdt"/>
</dbReference>
<keyword evidence="2" id="KW-0812">Transmembrane</keyword>
<protein>
    <submittedName>
        <fullName evidence="3">Efflux ABC transporter permease protein</fullName>
    </submittedName>
</protein>
<dbReference type="RefSeq" id="WP_021913286.1">
    <property type="nucleotide sequence ID" value="NZ_CAXSWS010000001.1"/>
</dbReference>
<feature type="compositionally biased region" description="Basic and acidic residues" evidence="1">
    <location>
        <begin position="280"/>
        <end position="296"/>
    </location>
</feature>
<dbReference type="GO" id="GO:0005886">
    <property type="term" value="C:plasma membrane"/>
    <property type="evidence" value="ECO:0007669"/>
    <property type="project" value="TreeGrafter"/>
</dbReference>
<organism evidence="3 4">
    <name type="scientific">Bifidobacterium adolescentis</name>
    <dbReference type="NCBI Taxonomy" id="1680"/>
    <lineage>
        <taxon>Bacteria</taxon>
        <taxon>Bacillati</taxon>
        <taxon>Actinomycetota</taxon>
        <taxon>Actinomycetes</taxon>
        <taxon>Bifidobacteriales</taxon>
        <taxon>Bifidobacteriaceae</taxon>
        <taxon>Bifidobacterium</taxon>
    </lineage>
</organism>
<gene>
    <name evidence="3" type="ORF">AD0028_0941</name>
</gene>
<dbReference type="PANTHER" id="PTHR30287:SF1">
    <property type="entry name" value="INNER MEMBRANE PROTEIN"/>
    <property type="match status" value="1"/>
</dbReference>
<evidence type="ECO:0000256" key="2">
    <source>
        <dbReference type="SAM" id="Phobius"/>
    </source>
</evidence>
<comment type="caution">
    <text evidence="3">The sequence shown here is derived from an EMBL/GenBank/DDBJ whole genome shotgun (WGS) entry which is preliminary data.</text>
</comment>
<feature type="region of interest" description="Disordered" evidence="1">
    <location>
        <begin position="249"/>
        <end position="312"/>
    </location>
</feature>
<sequence length="312" mass="34189">MVKRMLWKDIRQTLSKSKGRVVSIVCLMALGSFALVGLKVTGPDMQATAADFYGRNNLADITVVSNYGISKDDERIIGKADGIKEVEYGYFKDVVISGTDRSMRIYSKPDAVSTYDVTEGRLPKRTGEIALDMKERDRFAVGSTLNVTEKTDIAGGTVLRHHKFTVVGFVRASETLSCLNMGQSTAGGGELKGYAVAVPGEFDSDVKMIARATYEDTEGLDYWSAEYRDAVQKHKDQLVTLLANQPKAREATIRSQQRKKIDEAKDKVKTSKQQLADAQRQLDDAKQQIDNAKDQLSEGSAEAVEEGSAAAA</sequence>
<feature type="compositionally biased region" description="Basic and acidic residues" evidence="1">
    <location>
        <begin position="259"/>
        <end position="269"/>
    </location>
</feature>
<feature type="transmembrane region" description="Helical" evidence="2">
    <location>
        <begin position="21"/>
        <end position="38"/>
    </location>
</feature>
<dbReference type="AlphaFoldDB" id="A0A1X2ZMP0"/>
<evidence type="ECO:0000256" key="1">
    <source>
        <dbReference type="SAM" id="MobiDB-lite"/>
    </source>
</evidence>
<dbReference type="Proteomes" id="UP000193664">
    <property type="component" value="Unassembled WGS sequence"/>
</dbReference>
<accession>A0A1X2ZMP0</accession>
<dbReference type="EMBL" id="LNKF01000002">
    <property type="protein sequence ID" value="OSG95700.1"/>
    <property type="molecule type" value="Genomic_DNA"/>
</dbReference>